<dbReference type="PANTHER" id="PTHR13032:SF6">
    <property type="entry name" value="MITOCHONDRIAL IMPORT INNER MEMBRANE TRANSLOCASE SUBUNIT TIM21"/>
    <property type="match status" value="1"/>
</dbReference>
<dbReference type="InterPro" id="IPR038552">
    <property type="entry name" value="Tim21_IMS_sf"/>
</dbReference>
<reference evidence="10" key="1">
    <citation type="submission" date="2022-11" db="EMBL/GenBank/DDBJ databases">
        <title>Centuries of genome instability and evolution in soft-shell clam transmissible cancer (bioRxiv).</title>
        <authorList>
            <person name="Hart S.F.M."/>
            <person name="Yonemitsu M.A."/>
            <person name="Giersch R.M."/>
            <person name="Beal B.F."/>
            <person name="Arriagada G."/>
            <person name="Davis B.W."/>
            <person name="Ostrander E.A."/>
            <person name="Goff S.P."/>
            <person name="Metzger M.J."/>
        </authorList>
    </citation>
    <scope>NUCLEOTIDE SEQUENCE</scope>
    <source>
        <strain evidence="10">MELC-2E11</strain>
        <tissue evidence="10">Siphon/mantle</tissue>
    </source>
</reference>
<protein>
    <recommendedName>
        <fullName evidence="8">Mitochondrial import inner membrane translocase subunit Tim21</fullName>
    </recommendedName>
</protein>
<organism evidence="10 11">
    <name type="scientific">Mya arenaria</name>
    <name type="common">Soft-shell clam</name>
    <dbReference type="NCBI Taxonomy" id="6604"/>
    <lineage>
        <taxon>Eukaryota</taxon>
        <taxon>Metazoa</taxon>
        <taxon>Spiralia</taxon>
        <taxon>Lophotrochozoa</taxon>
        <taxon>Mollusca</taxon>
        <taxon>Bivalvia</taxon>
        <taxon>Autobranchia</taxon>
        <taxon>Heteroconchia</taxon>
        <taxon>Euheterodonta</taxon>
        <taxon>Imparidentia</taxon>
        <taxon>Neoheterodontei</taxon>
        <taxon>Myida</taxon>
        <taxon>Myoidea</taxon>
        <taxon>Myidae</taxon>
        <taxon>Mya</taxon>
    </lineage>
</organism>
<keyword evidence="6 8" id="KW-0496">Mitochondrion</keyword>
<keyword evidence="7 8" id="KW-0472">Membrane</keyword>
<feature type="region of interest" description="Disordered" evidence="9">
    <location>
        <begin position="1"/>
        <end position="42"/>
    </location>
</feature>
<keyword evidence="5 8" id="KW-1133">Transmembrane helix</keyword>
<evidence type="ECO:0000313" key="10">
    <source>
        <dbReference type="EMBL" id="WAR12900.1"/>
    </source>
</evidence>
<keyword evidence="8" id="KW-0999">Mitochondrion inner membrane</keyword>
<dbReference type="Pfam" id="PF08294">
    <property type="entry name" value="TIM21"/>
    <property type="match status" value="1"/>
</dbReference>
<keyword evidence="4" id="KW-0809">Transit peptide</keyword>
<comment type="function">
    <text evidence="8">Essential component of the TIM23 complex, a complex that mediates the translocation of transit peptide-containing proteins across the mitochondrial inner membrane.</text>
</comment>
<keyword evidence="11" id="KW-1185">Reference proteome</keyword>
<evidence type="ECO:0000256" key="1">
    <source>
        <dbReference type="ARBA" id="ARBA00004304"/>
    </source>
</evidence>
<dbReference type="EMBL" id="CP111019">
    <property type="protein sequence ID" value="WAR12900.1"/>
    <property type="molecule type" value="Genomic_DNA"/>
</dbReference>
<evidence type="ECO:0000256" key="9">
    <source>
        <dbReference type="SAM" id="MobiDB-lite"/>
    </source>
</evidence>
<name>A0ABY7ESQ7_MYAAR</name>
<evidence type="ECO:0000256" key="4">
    <source>
        <dbReference type="ARBA" id="ARBA00022946"/>
    </source>
</evidence>
<proteinExistence type="inferred from homology"/>
<gene>
    <name evidence="10" type="ORF">MAR_027080</name>
</gene>
<evidence type="ECO:0000256" key="5">
    <source>
        <dbReference type="ARBA" id="ARBA00022989"/>
    </source>
</evidence>
<dbReference type="Gene3D" id="3.10.450.320">
    <property type="entry name" value="Mitochondrial import inner membrane translocase subunit Tim21"/>
    <property type="match status" value="1"/>
</dbReference>
<evidence type="ECO:0000256" key="2">
    <source>
        <dbReference type="ARBA" id="ARBA00010867"/>
    </source>
</evidence>
<sequence length="199" mass="22606">MKSSEDKGNHSDGIQLGYTSSKDGPAQNQKPPEDASKTGTQIDIKRKNPYADMTTGRKVKEAGKDFTYLGISVAAIGVLGYMLYYIGFELFGGDSVNSIYTKATKRCSNDPEVQVALGQPIRAFGEETRRGRRRHVSHLVFHQDGKEHMRMTFHIQGSDKRADVNLEMVKDDSGHYVYRYLFLQMKEFPYRTIILEDNR</sequence>
<feature type="compositionally biased region" description="Polar residues" evidence="9">
    <location>
        <begin position="17"/>
        <end position="30"/>
    </location>
</feature>
<evidence type="ECO:0000256" key="6">
    <source>
        <dbReference type="ARBA" id="ARBA00023128"/>
    </source>
</evidence>
<dbReference type="PANTHER" id="PTHR13032">
    <property type="entry name" value="MITOCHONDRIAL IMPORT INNER MEMBRANE TRANSLOCASE SUBUNIT TIM21"/>
    <property type="match status" value="1"/>
</dbReference>
<accession>A0ABY7ESQ7</accession>
<keyword evidence="8" id="KW-0653">Protein transport</keyword>
<comment type="subcellular location">
    <subcellularLocation>
        <location evidence="8">Mitochondrion inner membrane</location>
        <topology evidence="8">Single-pass membrane protein</topology>
    </subcellularLocation>
    <subcellularLocation>
        <location evidence="1">Mitochondrion membrane</location>
        <topology evidence="1">Single-pass membrane protein</topology>
    </subcellularLocation>
</comment>
<evidence type="ECO:0000256" key="7">
    <source>
        <dbReference type="ARBA" id="ARBA00023136"/>
    </source>
</evidence>
<dbReference type="InterPro" id="IPR013261">
    <property type="entry name" value="Tim21"/>
</dbReference>
<keyword evidence="8" id="KW-0811">Translocation</keyword>
<keyword evidence="8" id="KW-0813">Transport</keyword>
<evidence type="ECO:0000256" key="8">
    <source>
        <dbReference type="RuleBase" id="RU367142"/>
    </source>
</evidence>
<evidence type="ECO:0000313" key="11">
    <source>
        <dbReference type="Proteomes" id="UP001164746"/>
    </source>
</evidence>
<comment type="similarity">
    <text evidence="2 8">Belongs to the TIM21 family.</text>
</comment>
<comment type="subunit">
    <text evidence="8">Component of the TIM23 complex.</text>
</comment>
<dbReference type="Proteomes" id="UP001164746">
    <property type="component" value="Chromosome 8"/>
</dbReference>
<feature type="transmembrane region" description="Helical" evidence="8">
    <location>
        <begin position="66"/>
        <end position="87"/>
    </location>
</feature>
<evidence type="ECO:0000256" key="3">
    <source>
        <dbReference type="ARBA" id="ARBA00022692"/>
    </source>
</evidence>
<feature type="compositionally biased region" description="Basic and acidic residues" evidence="9">
    <location>
        <begin position="1"/>
        <end position="10"/>
    </location>
</feature>
<keyword evidence="3 8" id="KW-0812">Transmembrane</keyword>